<feature type="signal peptide" evidence="1">
    <location>
        <begin position="1"/>
        <end position="24"/>
    </location>
</feature>
<dbReference type="SUPFAM" id="SSF53474">
    <property type="entry name" value="alpha/beta-Hydrolases"/>
    <property type="match status" value="1"/>
</dbReference>
<dbReference type="EMBL" id="FOVE01000018">
    <property type="protein sequence ID" value="SFN81963.1"/>
    <property type="molecule type" value="Genomic_DNA"/>
</dbReference>
<evidence type="ECO:0000313" key="3">
    <source>
        <dbReference type="Proteomes" id="UP000242869"/>
    </source>
</evidence>
<sequence>MINKNISLALAAHLLVFTATTVMAQSSATPRACGEVMTINTHGNSTTRYTLSAPQKVEASVVLLAGGGGVLDLDANGCPQALEGNSLVRSAPLFNAENLLTALVDAPSDYSDGDGLAGFRNAPQHAEDLGKIIADLRARTNKPVWVIGTSRGSISAANAAARLSGKNAPDGVILTSVLTVGSRGQKDWVAQTVFDLPLESIEIPLLMVGHAADQCLRSPASLMSDVAARTRSKRLQIVTVTGGPGATSRRPTLSACMGRSPHGFFEQEAEVTAGIARFIRGASY</sequence>
<keyword evidence="3" id="KW-1185">Reference proteome</keyword>
<dbReference type="Proteomes" id="UP000242869">
    <property type="component" value="Unassembled WGS sequence"/>
</dbReference>
<gene>
    <name evidence="2" type="ORF">SAMN05660284_02333</name>
</gene>
<protein>
    <recommendedName>
        <fullName evidence="4">Alpha/beta hydrolase family protein</fullName>
    </recommendedName>
</protein>
<dbReference type="STRING" id="83765.SAMN05660284_02333"/>
<evidence type="ECO:0000313" key="2">
    <source>
        <dbReference type="EMBL" id="SFN81963.1"/>
    </source>
</evidence>
<evidence type="ECO:0000256" key="1">
    <source>
        <dbReference type="SAM" id="SignalP"/>
    </source>
</evidence>
<dbReference type="AlphaFoldDB" id="A0A1I5C4M3"/>
<feature type="chain" id="PRO_5017331588" description="Alpha/beta hydrolase family protein" evidence="1">
    <location>
        <begin position="25"/>
        <end position="284"/>
    </location>
</feature>
<keyword evidence="1" id="KW-0732">Signal</keyword>
<evidence type="ECO:0008006" key="4">
    <source>
        <dbReference type="Google" id="ProtNLM"/>
    </source>
</evidence>
<name>A0A1I5C4M3_9NEIS</name>
<organism evidence="2 3">
    <name type="scientific">Formivibrio citricus</name>
    <dbReference type="NCBI Taxonomy" id="83765"/>
    <lineage>
        <taxon>Bacteria</taxon>
        <taxon>Pseudomonadati</taxon>
        <taxon>Pseudomonadota</taxon>
        <taxon>Betaproteobacteria</taxon>
        <taxon>Neisseriales</taxon>
        <taxon>Chitinibacteraceae</taxon>
        <taxon>Formivibrio</taxon>
    </lineage>
</organism>
<dbReference type="Gene3D" id="3.40.50.1820">
    <property type="entry name" value="alpha/beta hydrolase"/>
    <property type="match status" value="1"/>
</dbReference>
<dbReference type="RefSeq" id="WP_091196633.1">
    <property type="nucleotide sequence ID" value="NZ_FOVE01000018.1"/>
</dbReference>
<accession>A0A1I5C4M3</accession>
<dbReference type="OrthoDB" id="9146575at2"/>
<proteinExistence type="predicted"/>
<reference evidence="3" key="1">
    <citation type="submission" date="2016-10" db="EMBL/GenBank/DDBJ databases">
        <authorList>
            <person name="Varghese N."/>
            <person name="Submissions S."/>
        </authorList>
    </citation>
    <scope>NUCLEOTIDE SEQUENCE [LARGE SCALE GENOMIC DNA]</scope>
    <source>
        <strain evidence="3">DSM 6150</strain>
    </source>
</reference>
<dbReference type="InterPro" id="IPR029058">
    <property type="entry name" value="AB_hydrolase_fold"/>
</dbReference>